<accession>A0A841MXF0</accession>
<sequence>MNRLVIIGNGFDLAHGLPTSYSSFLNYIWKNFSETKSNPLFQDLFEIDHIHFRGNESYNNYNEFCEDIRFSFRKDPYYFVNSANYSDKSFTLYHKRSSSKCVFSFKNKFFELITVKSVENWVDIENIYYQVLTSMVKGDSVFSQLGDINQLNAEFSQIKKLLDYYLNKEIEQKYFFKNSYEDSDSIADLFTYEYKNLGKDSKNSFFLEFAPDYRKELIDFDNLFLGVSIYHQKCFENLFVDFNYTSNVNNYVSIINSKKVRGYGLSSQIQIHGHVSDDTNPINFGFGDEMDDHYKILENTGDNKYLENIKSFMYFNNSNYRKLLNWIETKDYQVFIMGHSCGLSDRTLLNTLFEHPNCKSIKIFYHQKADGTDNFTELSQNISRHFNKKSMMRQKVVDKSLSKPLPQNVRYQSKGV</sequence>
<gene>
    <name evidence="1" type="ORF">HNP36_000669</name>
</gene>
<evidence type="ECO:0008006" key="3">
    <source>
        <dbReference type="Google" id="ProtNLM"/>
    </source>
</evidence>
<dbReference type="RefSeq" id="WP_184160424.1">
    <property type="nucleotide sequence ID" value="NZ_JACHLC010000001.1"/>
</dbReference>
<name>A0A841MXF0_9FLAO</name>
<dbReference type="Pfam" id="PF14253">
    <property type="entry name" value="AbiH"/>
    <property type="match status" value="1"/>
</dbReference>
<reference evidence="1 2" key="1">
    <citation type="submission" date="2020-08" db="EMBL/GenBank/DDBJ databases">
        <title>Functional genomics of gut bacteria from endangered species of beetles.</title>
        <authorList>
            <person name="Carlos-Shanley C."/>
        </authorList>
    </citation>
    <scope>NUCLEOTIDE SEQUENCE [LARGE SCALE GENOMIC DNA]</scope>
    <source>
        <strain evidence="1 2">S00136</strain>
    </source>
</reference>
<evidence type="ECO:0000313" key="2">
    <source>
        <dbReference type="Proteomes" id="UP000589738"/>
    </source>
</evidence>
<organism evidence="1 2">
    <name type="scientific">Chryseobacterium shigense</name>
    <dbReference type="NCBI Taxonomy" id="297244"/>
    <lineage>
        <taxon>Bacteria</taxon>
        <taxon>Pseudomonadati</taxon>
        <taxon>Bacteroidota</taxon>
        <taxon>Flavobacteriia</taxon>
        <taxon>Flavobacteriales</taxon>
        <taxon>Weeksellaceae</taxon>
        <taxon>Chryseobacterium group</taxon>
        <taxon>Chryseobacterium</taxon>
    </lineage>
</organism>
<dbReference type="EMBL" id="JACHLC010000001">
    <property type="protein sequence ID" value="MBB6369616.1"/>
    <property type="molecule type" value="Genomic_DNA"/>
</dbReference>
<protein>
    <recommendedName>
        <fullName evidence="3">Bacteriophage abortive infection AbiH</fullName>
    </recommendedName>
</protein>
<evidence type="ECO:0000313" key="1">
    <source>
        <dbReference type="EMBL" id="MBB6369616.1"/>
    </source>
</evidence>
<dbReference type="InterPro" id="IPR025935">
    <property type="entry name" value="AbiH"/>
</dbReference>
<dbReference type="AlphaFoldDB" id="A0A841MXF0"/>
<comment type="caution">
    <text evidence="1">The sequence shown here is derived from an EMBL/GenBank/DDBJ whole genome shotgun (WGS) entry which is preliminary data.</text>
</comment>
<keyword evidence="2" id="KW-1185">Reference proteome</keyword>
<dbReference type="Proteomes" id="UP000589738">
    <property type="component" value="Unassembled WGS sequence"/>
</dbReference>
<proteinExistence type="predicted"/>